<dbReference type="PANTHER" id="PTHR34537">
    <property type="entry name" value="OS08G0459300 PROTEIN"/>
    <property type="match status" value="1"/>
</dbReference>
<sequence>MKVEFLCSFQWISVICSVLLLAPFACSKNHGNAANDLLEIINKNRTSHNRPNLGNNPGLGCIALQYAEQCKNNCTVNNTIHCQPTADDFIEIFAPNCGVELPTFGSISGYILGCQKKYIDPTEAFSKVLVKDHKELSLLMNKTFSEAGVGIVGRHKHNGPYIWCVLFSSNRANSSFVLEDLGKGIEQKRGCYSGSSVDCSKGYKNSAVVINVWMVFFVFVFLFQVFVDTGNLILFC</sequence>
<keyword evidence="1" id="KW-1133">Transmembrane helix</keyword>
<proteinExistence type="predicted"/>
<keyword evidence="2" id="KW-0732">Signal</keyword>
<dbReference type="AlphaFoldDB" id="A0AAV6YJ60"/>
<evidence type="ECO:0000256" key="1">
    <source>
        <dbReference type="SAM" id="Phobius"/>
    </source>
</evidence>
<dbReference type="PANTHER" id="PTHR34537:SF2">
    <property type="entry name" value="FERREDOXIN-LIKE PROTEIN"/>
    <property type="match status" value="1"/>
</dbReference>
<dbReference type="Proteomes" id="UP000826271">
    <property type="component" value="Unassembled WGS sequence"/>
</dbReference>
<evidence type="ECO:0000256" key="2">
    <source>
        <dbReference type="SAM" id="SignalP"/>
    </source>
</evidence>
<dbReference type="InterPro" id="IPR014044">
    <property type="entry name" value="CAP_dom"/>
</dbReference>
<evidence type="ECO:0000259" key="3">
    <source>
        <dbReference type="Pfam" id="PF00188"/>
    </source>
</evidence>
<dbReference type="Gene3D" id="3.40.33.10">
    <property type="entry name" value="CAP"/>
    <property type="match status" value="1"/>
</dbReference>
<keyword evidence="1" id="KW-0812">Transmembrane</keyword>
<evidence type="ECO:0000313" key="5">
    <source>
        <dbReference type="Proteomes" id="UP000826271"/>
    </source>
</evidence>
<dbReference type="Pfam" id="PF00188">
    <property type="entry name" value="CAP"/>
    <property type="match status" value="1"/>
</dbReference>
<feature type="chain" id="PRO_5043518379" description="SCP domain-containing protein" evidence="2">
    <location>
        <begin position="28"/>
        <end position="236"/>
    </location>
</feature>
<organism evidence="4 5">
    <name type="scientific">Buddleja alternifolia</name>
    <dbReference type="NCBI Taxonomy" id="168488"/>
    <lineage>
        <taxon>Eukaryota</taxon>
        <taxon>Viridiplantae</taxon>
        <taxon>Streptophyta</taxon>
        <taxon>Embryophyta</taxon>
        <taxon>Tracheophyta</taxon>
        <taxon>Spermatophyta</taxon>
        <taxon>Magnoliopsida</taxon>
        <taxon>eudicotyledons</taxon>
        <taxon>Gunneridae</taxon>
        <taxon>Pentapetalae</taxon>
        <taxon>asterids</taxon>
        <taxon>lamiids</taxon>
        <taxon>Lamiales</taxon>
        <taxon>Scrophulariaceae</taxon>
        <taxon>Buddlejeae</taxon>
        <taxon>Buddleja</taxon>
    </lineage>
</organism>
<dbReference type="SUPFAM" id="SSF55797">
    <property type="entry name" value="PR-1-like"/>
    <property type="match status" value="1"/>
</dbReference>
<protein>
    <recommendedName>
        <fullName evidence="3">SCP domain-containing protein</fullName>
    </recommendedName>
</protein>
<evidence type="ECO:0000313" key="4">
    <source>
        <dbReference type="EMBL" id="KAG8391455.1"/>
    </source>
</evidence>
<feature type="signal peptide" evidence="2">
    <location>
        <begin position="1"/>
        <end position="27"/>
    </location>
</feature>
<gene>
    <name evidence="4" type="ORF">BUALT_Bualt01G0189600</name>
</gene>
<dbReference type="InterPro" id="IPR035940">
    <property type="entry name" value="CAP_sf"/>
</dbReference>
<dbReference type="EMBL" id="WHWC01000001">
    <property type="protein sequence ID" value="KAG8391455.1"/>
    <property type="molecule type" value="Genomic_DNA"/>
</dbReference>
<feature type="transmembrane region" description="Helical" evidence="1">
    <location>
        <begin position="208"/>
        <end position="227"/>
    </location>
</feature>
<feature type="domain" description="SCP" evidence="3">
    <location>
        <begin position="38"/>
        <end position="166"/>
    </location>
</feature>
<comment type="caution">
    <text evidence="4">The sequence shown here is derived from an EMBL/GenBank/DDBJ whole genome shotgun (WGS) entry which is preliminary data.</text>
</comment>
<accession>A0AAV6YJ60</accession>
<keyword evidence="5" id="KW-1185">Reference proteome</keyword>
<reference evidence="4" key="1">
    <citation type="submission" date="2019-10" db="EMBL/GenBank/DDBJ databases">
        <authorList>
            <person name="Zhang R."/>
            <person name="Pan Y."/>
            <person name="Wang J."/>
            <person name="Ma R."/>
            <person name="Yu S."/>
        </authorList>
    </citation>
    <scope>NUCLEOTIDE SEQUENCE</scope>
    <source>
        <strain evidence="4">LA-IB0</strain>
        <tissue evidence="4">Leaf</tissue>
    </source>
</reference>
<name>A0AAV6YJ60_9LAMI</name>
<keyword evidence="1" id="KW-0472">Membrane</keyword>